<evidence type="ECO:0000313" key="2">
    <source>
        <dbReference type="EMBL" id="PNC53850.1"/>
    </source>
</evidence>
<dbReference type="Proteomes" id="UP000235914">
    <property type="component" value="Unassembled WGS sequence"/>
</dbReference>
<dbReference type="Pfam" id="PF13310">
    <property type="entry name" value="Virulence_RhuM"/>
    <property type="match status" value="1"/>
</dbReference>
<name>A0AAP8T8I3_9BACT</name>
<dbReference type="AlphaFoldDB" id="A0AAP8T8I3"/>
<gene>
    <name evidence="2" type="ORF">CXU09_11195</name>
</gene>
<protein>
    <submittedName>
        <fullName evidence="2">Hydroxyacid dehydrogenase</fullName>
    </submittedName>
</protein>
<sequence length="354" mass="41602">MTHLPTEDETPVPGELLLYTSPDGNIRLDLRIHDETLWMTQQMMAELFQTSKQNIGQHIANILQEGELQEDGTVKKFFTVRLEGERQVKRSVIFYNLDMIISVGYRVNSIRGTQFRIWATQRLKEYMIKGFAIDDERLKNPPIPGTTPLPDYFDELLERIRDIRASERRMYLRIKDVFAMAADYMPSGKETTEFFSSIQNKLHYAITGHSAAELMTMRADASAPNMGLTSWVGDRIHASDITVAKNYLNEEEISDFNRLTSLCLDFVEDQAKNRREIFLHEWEDKLNELLRLMGRRVLKGKGNRSMKQAREHVREQYRFYEERRRLSDEQQAEQDYVKELEQDIKKLEGKKEHK</sequence>
<feature type="coiled-coil region" evidence="1">
    <location>
        <begin position="303"/>
        <end position="350"/>
    </location>
</feature>
<dbReference type="PANTHER" id="PTHR35810">
    <property type="entry name" value="CYTOPLASMIC PROTEIN-RELATED"/>
    <property type="match status" value="1"/>
</dbReference>
<evidence type="ECO:0000313" key="3">
    <source>
        <dbReference type="Proteomes" id="UP000235914"/>
    </source>
</evidence>
<dbReference type="InterPro" id="IPR011204">
    <property type="entry name" value="Virulence_RhuM-like"/>
</dbReference>
<reference evidence="2 3" key="1">
    <citation type="journal article" date="2017" name="BMC Genomics">
        <title>Genome sequencing of 39 Akkermansia muciniphila isolates reveals its population structure, genomic and functional diverisity, and global distribution in mammalian gut microbiotas.</title>
        <authorList>
            <person name="Guo X."/>
            <person name="Li S."/>
            <person name="Zhang J."/>
            <person name="Wu F."/>
            <person name="Li X."/>
            <person name="Wu D."/>
            <person name="Zhang M."/>
            <person name="Ou Z."/>
            <person name="Jie Z."/>
            <person name="Yan Q."/>
            <person name="Li P."/>
            <person name="Yi J."/>
            <person name="Peng Y."/>
        </authorList>
    </citation>
    <scope>NUCLEOTIDE SEQUENCE [LARGE SCALE GENOMIC DNA]</scope>
    <source>
        <strain evidence="2 3">GP43</strain>
    </source>
</reference>
<organism evidence="2 3">
    <name type="scientific">Akkermansia muciniphila</name>
    <dbReference type="NCBI Taxonomy" id="239935"/>
    <lineage>
        <taxon>Bacteria</taxon>
        <taxon>Pseudomonadati</taxon>
        <taxon>Verrucomicrobiota</taxon>
        <taxon>Verrucomicrobiia</taxon>
        <taxon>Verrucomicrobiales</taxon>
        <taxon>Akkermansiaceae</taxon>
        <taxon>Akkermansia</taxon>
    </lineage>
</organism>
<dbReference type="RefSeq" id="WP_102736105.1">
    <property type="nucleotide sequence ID" value="NZ_PJKN01000007.1"/>
</dbReference>
<evidence type="ECO:0000256" key="1">
    <source>
        <dbReference type="SAM" id="Coils"/>
    </source>
</evidence>
<proteinExistence type="predicted"/>
<comment type="caution">
    <text evidence="2">The sequence shown here is derived from an EMBL/GenBank/DDBJ whole genome shotgun (WGS) entry which is preliminary data.</text>
</comment>
<dbReference type="EMBL" id="PJKN01000007">
    <property type="protein sequence ID" value="PNC53850.1"/>
    <property type="molecule type" value="Genomic_DNA"/>
</dbReference>
<dbReference type="PANTHER" id="PTHR35810:SF1">
    <property type="entry name" value="CYTOPLASMIC PROTEIN"/>
    <property type="match status" value="1"/>
</dbReference>
<dbReference type="PIRSF" id="PIRSF015268">
    <property type="entry name" value="Virulence_RhuM"/>
    <property type="match status" value="1"/>
</dbReference>
<accession>A0AAP8T8I3</accession>
<keyword evidence="1" id="KW-0175">Coiled coil</keyword>